<feature type="transmembrane region" description="Helical" evidence="11">
    <location>
        <begin position="103"/>
        <end position="123"/>
    </location>
</feature>
<dbReference type="CDD" id="cd18580">
    <property type="entry name" value="ABC_6TM_ABCC_D2"/>
    <property type="match status" value="1"/>
</dbReference>
<dbReference type="Proteomes" id="UP000654918">
    <property type="component" value="Unassembled WGS sequence"/>
</dbReference>
<feature type="transmembrane region" description="Helical" evidence="11">
    <location>
        <begin position="37"/>
        <end position="59"/>
    </location>
</feature>
<evidence type="ECO:0000256" key="3">
    <source>
        <dbReference type="ARBA" id="ARBA00022475"/>
    </source>
</evidence>
<feature type="transmembrane region" description="Helical" evidence="11">
    <location>
        <begin position="501"/>
        <end position="526"/>
    </location>
</feature>
<evidence type="ECO:0000256" key="10">
    <source>
        <dbReference type="SAM" id="MobiDB-lite"/>
    </source>
</evidence>
<dbReference type="PROSITE" id="PS50929">
    <property type="entry name" value="ABC_TM1F"/>
    <property type="match status" value="2"/>
</dbReference>
<dbReference type="InterPro" id="IPR044726">
    <property type="entry name" value="ABCC_6TM_D2"/>
</dbReference>
<evidence type="ECO:0000256" key="7">
    <source>
        <dbReference type="ARBA" id="ARBA00022989"/>
    </source>
</evidence>
<feature type="domain" description="ABC transporter" evidence="12">
    <location>
        <begin position="636"/>
        <end position="869"/>
    </location>
</feature>
<dbReference type="InterPro" id="IPR003439">
    <property type="entry name" value="ABC_transporter-like_ATP-bd"/>
</dbReference>
<keyword evidence="15" id="KW-1185">Reference proteome</keyword>
<keyword evidence="6" id="KW-0067">ATP-binding</keyword>
<feature type="domain" description="ABC transmembrane type-1" evidence="13">
    <location>
        <begin position="937"/>
        <end position="1211"/>
    </location>
</feature>
<evidence type="ECO:0000256" key="6">
    <source>
        <dbReference type="ARBA" id="ARBA00022840"/>
    </source>
</evidence>
<feature type="transmembrane region" description="Helical" evidence="11">
    <location>
        <begin position="1070"/>
        <end position="1090"/>
    </location>
</feature>
<feature type="compositionally biased region" description="Polar residues" evidence="10">
    <location>
        <begin position="588"/>
        <end position="613"/>
    </location>
</feature>
<name>A0A8H6NIW2_9PEZI</name>
<dbReference type="PANTHER" id="PTHR24223:SF399">
    <property type="entry name" value="ABC TRANSPORTER ATNG"/>
    <property type="match status" value="1"/>
</dbReference>
<dbReference type="Pfam" id="PF24357">
    <property type="entry name" value="TMD0_ABC"/>
    <property type="match status" value="1"/>
</dbReference>
<keyword evidence="9" id="KW-0325">Glycoprotein</keyword>
<evidence type="ECO:0000259" key="13">
    <source>
        <dbReference type="PROSITE" id="PS50929"/>
    </source>
</evidence>
<dbReference type="InterPro" id="IPR027417">
    <property type="entry name" value="P-loop_NTPase"/>
</dbReference>
<sequence length="1488" mass="162993">MESLLEPPGCPDDTFGPWAGFYCRGGFDFTLLFEETILTIPLQCIFLLVLPFRVSQLCFMSRKTIPNNDSIVKIVSAACVFACSTALLALWSSSPSTLTTPATIPTAALVVAVSLAYCALTWLEHNRNLKPSFIPFAYLFLSVILDLPRCRTLWMIHESAQASRAIPALFTANLALRFGMLLHESSGKRRILLPDYQGYAKSTTAGTLSRSTFFWLWSLFVGGYRRNLKLEDLDPLEPGLESEPLYREFREAWEKGEYLPNKTKGGVLYGTWLKVFVRHVMAAFIPKICQIGFTYTQPFLVELGIGLAATPRGGYADNIGYGLIGAYAIVYTGIAISTGQYEWRAYRAATVMRGSIVGLVYQKALRLDVTLPDVSPDGALTLITTDVENITQGVVYLHDIWGAFVEMAIGIYLIYRQLGSACAMPLAIVFFVLVITAIISVPIGKSQATWIKASQDRVTTTSKVLSSIKSLKISGLSDLVFSMIRDLRSKELEVSERYRKLLGFTLVLMICIPIWSPILTFIVFAAQSQTTLNIQRAFTAYSLLTLVNRPLSDVILALPILAGSITSFQRIQDYLNGKERLDNRLPQREQSSNGSASSQTEKQQPVESTSEQSTQEKPDSVSQGARSSADATSPPLDTDVIASIQGEFAWKAGSEPVIDIRDLKIRSRTFTLVLGPVGCGKSTLLRALLGELSGFDGTIRTAYSTAGYCDQGAWLPNDTVANIILGRAEFDESWYRRVVGACGLEQDFNEWPKGEGTVVGTGGISMSGGQRHRLSLARAVYSGAEFLIFDDPFSGLDSETEDVIFHNLLGEQGLLRQANMTVVVASSNIRRAPYADQVVLLNERGQISEIGTPAELSSKIEAKLAVFKRTSGMKFASSSADITVAQRNGGEAEPTASGEAAVVDMEYQAQAARRLGDSAVYGFYARSAGVWPLTCFVACMVVFAFCGSFPNIWLKWWAENPNPGSNLGKWLGVYAALGVGSVIGVGIGAWQLFVNIINNSGTHFHGLLADTTARAPLSFHVATDSGITINRFSQDLQLIDMELPATALGLAVGVAFGCAEFVMIAVASRYIAILLPFLALCFFAIQHFYLRTSRQIRLLDIEHKAPLYSQLVKTLSGLATIRAFRWEGDFEQRNLALLDASQRPGYLLFCIQRWLTLSVDMLIAVIALVLIVVTTTLREQIGPGYMGIALSNILSFSSTIKAALTSWVTLEIAISAVARIRDFSMTTEREDETGVEMAEPEDDKWPGQGAVELRGVTASYPSSGTILHDVSLSIKPGEKVAICGRSGSGKSSLVLCILRLMQLDAGSIAVDGIDLSTVPHEHVRSRLAAVPQDAFIFEGTVRLNVDPEGTASDEEIRRVLDKVRLWGKVEQRGGLDAEIHEGFFSRGESQLLVFARAMLQRSRVLILDEFTSSLDDDTSAIIYDLLRDSFEGWTVIAIAHKLEPIMGFNKVAVLSSGRLVEFDEPKRLVEREDSAFKKLFELSTGSAE</sequence>
<dbReference type="InterPro" id="IPR044746">
    <property type="entry name" value="ABCC_6TM_D1"/>
</dbReference>
<evidence type="ECO:0000259" key="12">
    <source>
        <dbReference type="PROSITE" id="PS50893"/>
    </source>
</evidence>
<feature type="transmembrane region" description="Helical" evidence="11">
    <location>
        <begin position="422"/>
        <end position="444"/>
    </location>
</feature>
<organism evidence="14 15">
    <name type="scientific">Colletotrichum plurivorum</name>
    <dbReference type="NCBI Taxonomy" id="2175906"/>
    <lineage>
        <taxon>Eukaryota</taxon>
        <taxon>Fungi</taxon>
        <taxon>Dikarya</taxon>
        <taxon>Ascomycota</taxon>
        <taxon>Pezizomycotina</taxon>
        <taxon>Sordariomycetes</taxon>
        <taxon>Hypocreomycetidae</taxon>
        <taxon>Glomerellales</taxon>
        <taxon>Glomerellaceae</taxon>
        <taxon>Colletotrichum</taxon>
        <taxon>Colletotrichum orchidearum species complex</taxon>
    </lineage>
</organism>
<feature type="transmembrane region" description="Helical" evidence="11">
    <location>
        <begin position="1154"/>
        <end position="1173"/>
    </location>
</feature>
<dbReference type="GO" id="GO:0016887">
    <property type="term" value="F:ATP hydrolysis activity"/>
    <property type="evidence" value="ECO:0007669"/>
    <property type="project" value="InterPro"/>
</dbReference>
<feature type="transmembrane region" description="Helical" evidence="11">
    <location>
        <begin position="71"/>
        <end position="91"/>
    </location>
</feature>
<feature type="transmembrane region" description="Helical" evidence="11">
    <location>
        <begin position="973"/>
        <end position="994"/>
    </location>
</feature>
<feature type="transmembrane region" description="Helical" evidence="11">
    <location>
        <begin position="930"/>
        <end position="953"/>
    </location>
</feature>
<keyword evidence="8 11" id="KW-0472">Membrane</keyword>
<evidence type="ECO:0000313" key="15">
    <source>
        <dbReference type="Proteomes" id="UP000654918"/>
    </source>
</evidence>
<proteinExistence type="predicted"/>
<feature type="domain" description="ABC transmembrane type-1" evidence="13">
    <location>
        <begin position="288"/>
        <end position="563"/>
    </location>
</feature>
<dbReference type="FunFam" id="1.20.1560.10:FF:000055">
    <property type="entry name" value="ABC multidrug transporter (Eurofung)"/>
    <property type="match status" value="1"/>
</dbReference>
<dbReference type="Gene3D" id="3.40.50.300">
    <property type="entry name" value="P-loop containing nucleotide triphosphate hydrolases"/>
    <property type="match status" value="2"/>
</dbReference>
<dbReference type="Pfam" id="PF00005">
    <property type="entry name" value="ABC_tran"/>
    <property type="match status" value="2"/>
</dbReference>
<dbReference type="Pfam" id="PF00664">
    <property type="entry name" value="ABC_membrane"/>
    <property type="match status" value="2"/>
</dbReference>
<dbReference type="InterPro" id="IPR036640">
    <property type="entry name" value="ABC1_TM_sf"/>
</dbReference>
<dbReference type="CDD" id="cd18579">
    <property type="entry name" value="ABC_6TM_ABCC_D1"/>
    <property type="match status" value="1"/>
</dbReference>
<feature type="domain" description="ABC transporter" evidence="12">
    <location>
        <begin position="1251"/>
        <end position="1481"/>
    </location>
</feature>
<evidence type="ECO:0000256" key="5">
    <source>
        <dbReference type="ARBA" id="ARBA00022741"/>
    </source>
</evidence>
<feature type="transmembrane region" description="Helical" evidence="11">
    <location>
        <begin position="1043"/>
        <end position="1064"/>
    </location>
</feature>
<dbReference type="InterPro" id="IPR011527">
    <property type="entry name" value="ABC1_TM_dom"/>
</dbReference>
<dbReference type="SUPFAM" id="SSF90123">
    <property type="entry name" value="ABC transporter transmembrane region"/>
    <property type="match status" value="2"/>
</dbReference>
<evidence type="ECO:0000256" key="1">
    <source>
        <dbReference type="ARBA" id="ARBA00004651"/>
    </source>
</evidence>
<dbReference type="InterPro" id="IPR050173">
    <property type="entry name" value="ABC_transporter_C-like"/>
</dbReference>
<gene>
    <name evidence="14" type="ORF">CPLU01_04948</name>
</gene>
<dbReference type="CDD" id="cd03244">
    <property type="entry name" value="ABCC_MRP_domain2"/>
    <property type="match status" value="1"/>
</dbReference>
<keyword evidence="2" id="KW-0813">Transport</keyword>
<dbReference type="SMART" id="SM00382">
    <property type="entry name" value="AAA"/>
    <property type="match status" value="2"/>
</dbReference>
<dbReference type="GO" id="GO:0005524">
    <property type="term" value="F:ATP binding"/>
    <property type="evidence" value="ECO:0007669"/>
    <property type="project" value="UniProtKB-KW"/>
</dbReference>
<reference evidence="14" key="1">
    <citation type="journal article" date="2020" name="Phytopathology">
        <title>Genome Sequence Resources of Colletotrichum truncatum, C. plurivorum, C. musicola, and C. sojae: Four Species Pathogenic to Soybean (Glycine max).</title>
        <authorList>
            <person name="Rogerio F."/>
            <person name="Boufleur T.R."/>
            <person name="Ciampi-Guillardi M."/>
            <person name="Sukno S.A."/>
            <person name="Thon M.R."/>
            <person name="Massola Junior N.S."/>
            <person name="Baroncelli R."/>
        </authorList>
    </citation>
    <scope>NUCLEOTIDE SEQUENCE</scope>
    <source>
        <strain evidence="14">LFN00145</strain>
    </source>
</reference>
<feature type="compositionally biased region" description="Polar residues" evidence="10">
    <location>
        <begin position="620"/>
        <end position="631"/>
    </location>
</feature>
<comment type="caution">
    <text evidence="14">The sequence shown here is derived from an EMBL/GenBank/DDBJ whole genome shotgun (WGS) entry which is preliminary data.</text>
</comment>
<dbReference type="Gene3D" id="1.20.1560.10">
    <property type="entry name" value="ABC transporter type 1, transmembrane domain"/>
    <property type="match status" value="2"/>
</dbReference>
<dbReference type="PROSITE" id="PS50893">
    <property type="entry name" value="ABC_TRANSPORTER_2"/>
    <property type="match status" value="2"/>
</dbReference>
<feature type="transmembrane region" description="Helical" evidence="11">
    <location>
        <begin position="319"/>
        <end position="337"/>
    </location>
</feature>
<keyword evidence="5" id="KW-0547">Nucleotide-binding</keyword>
<evidence type="ECO:0000256" key="2">
    <source>
        <dbReference type="ARBA" id="ARBA00022448"/>
    </source>
</evidence>
<evidence type="ECO:0000256" key="11">
    <source>
        <dbReference type="SAM" id="Phobius"/>
    </source>
</evidence>
<keyword evidence="3" id="KW-1003">Cell membrane</keyword>
<dbReference type="SUPFAM" id="SSF52540">
    <property type="entry name" value="P-loop containing nucleoside triphosphate hydrolases"/>
    <property type="match status" value="2"/>
</dbReference>
<keyword evidence="7 11" id="KW-1133">Transmembrane helix</keyword>
<dbReference type="InterPro" id="IPR056227">
    <property type="entry name" value="TMD0_ABC"/>
</dbReference>
<dbReference type="FunFam" id="3.40.50.300:FF:000630">
    <property type="entry name" value="ATP-binding cassette (ABC) transporter, putative"/>
    <property type="match status" value="1"/>
</dbReference>
<comment type="subcellular location">
    <subcellularLocation>
        <location evidence="1">Cell membrane</location>
        <topology evidence="1">Multi-pass membrane protein</topology>
    </subcellularLocation>
</comment>
<accession>A0A8H6NIW2</accession>
<evidence type="ECO:0000256" key="9">
    <source>
        <dbReference type="ARBA" id="ARBA00023180"/>
    </source>
</evidence>
<feature type="region of interest" description="Disordered" evidence="10">
    <location>
        <begin position="582"/>
        <end position="636"/>
    </location>
</feature>
<dbReference type="GO" id="GO:0140359">
    <property type="term" value="F:ABC-type transporter activity"/>
    <property type="evidence" value="ECO:0007669"/>
    <property type="project" value="InterPro"/>
</dbReference>
<evidence type="ECO:0000313" key="14">
    <source>
        <dbReference type="EMBL" id="KAF6834483.1"/>
    </source>
</evidence>
<dbReference type="EMBL" id="WIGO01000048">
    <property type="protein sequence ID" value="KAF6834483.1"/>
    <property type="molecule type" value="Genomic_DNA"/>
</dbReference>
<protein>
    <submittedName>
        <fullName evidence="14">ABC multidrug transporter</fullName>
    </submittedName>
</protein>
<feature type="transmembrane region" description="Helical" evidence="11">
    <location>
        <begin position="395"/>
        <end position="415"/>
    </location>
</feature>
<evidence type="ECO:0000256" key="4">
    <source>
        <dbReference type="ARBA" id="ARBA00022692"/>
    </source>
</evidence>
<dbReference type="PANTHER" id="PTHR24223">
    <property type="entry name" value="ATP-BINDING CASSETTE SUB-FAMILY C"/>
    <property type="match status" value="1"/>
</dbReference>
<evidence type="ECO:0000256" key="8">
    <source>
        <dbReference type="ARBA" id="ARBA00023136"/>
    </source>
</evidence>
<dbReference type="InterPro" id="IPR003593">
    <property type="entry name" value="AAA+_ATPase"/>
</dbReference>
<keyword evidence="4 11" id="KW-0812">Transmembrane</keyword>
<dbReference type="GO" id="GO:0005886">
    <property type="term" value="C:plasma membrane"/>
    <property type="evidence" value="ECO:0007669"/>
    <property type="project" value="UniProtKB-SubCell"/>
</dbReference>
<dbReference type="FunFam" id="1.20.1560.10:FF:000066">
    <property type="entry name" value="ABC multidrug transporter (Eurofung)"/>
    <property type="match status" value="1"/>
</dbReference>